<dbReference type="CDD" id="cd16917">
    <property type="entry name" value="HATPase_UhpB-NarQ-NarX-like"/>
    <property type="match status" value="1"/>
</dbReference>
<dbReference type="InterPro" id="IPR036890">
    <property type="entry name" value="HATPase_C_sf"/>
</dbReference>
<keyword evidence="8" id="KW-0902">Two-component regulatory system</keyword>
<dbReference type="GO" id="GO:0046983">
    <property type="term" value="F:protein dimerization activity"/>
    <property type="evidence" value="ECO:0007669"/>
    <property type="project" value="InterPro"/>
</dbReference>
<feature type="transmembrane region" description="Helical" evidence="9">
    <location>
        <begin position="6"/>
        <end position="26"/>
    </location>
</feature>
<dbReference type="GO" id="GO:0016020">
    <property type="term" value="C:membrane"/>
    <property type="evidence" value="ECO:0007669"/>
    <property type="project" value="InterPro"/>
</dbReference>
<evidence type="ECO:0000256" key="4">
    <source>
        <dbReference type="ARBA" id="ARBA00022679"/>
    </source>
</evidence>
<evidence type="ECO:0000256" key="7">
    <source>
        <dbReference type="ARBA" id="ARBA00022840"/>
    </source>
</evidence>
<dbReference type="Gene3D" id="1.20.5.1930">
    <property type="match status" value="1"/>
</dbReference>
<dbReference type="SUPFAM" id="SSF55874">
    <property type="entry name" value="ATPase domain of HSP90 chaperone/DNA topoisomerase II/histidine kinase"/>
    <property type="match status" value="1"/>
</dbReference>
<evidence type="ECO:0000256" key="1">
    <source>
        <dbReference type="ARBA" id="ARBA00000085"/>
    </source>
</evidence>
<keyword evidence="4" id="KW-0808">Transferase</keyword>
<dbReference type="PANTHER" id="PTHR24421:SF10">
    <property type="entry name" value="NITRATE_NITRITE SENSOR PROTEIN NARQ"/>
    <property type="match status" value="1"/>
</dbReference>
<protein>
    <recommendedName>
        <fullName evidence="2">histidine kinase</fullName>
        <ecNumber evidence="2">2.7.13.3</ecNumber>
    </recommendedName>
</protein>
<dbReference type="InterPro" id="IPR050482">
    <property type="entry name" value="Sensor_HK_TwoCompSys"/>
</dbReference>
<name>A0A6A8LFQ6_BACVE</name>
<dbReference type="EMBL" id="WKKV01000001">
    <property type="protein sequence ID" value="MSE01060.1"/>
    <property type="molecule type" value="Genomic_DNA"/>
</dbReference>
<dbReference type="Pfam" id="PF07730">
    <property type="entry name" value="HisKA_3"/>
    <property type="match status" value="1"/>
</dbReference>
<feature type="transmembrane region" description="Helical" evidence="9">
    <location>
        <begin position="33"/>
        <end position="53"/>
    </location>
</feature>
<evidence type="ECO:0000256" key="3">
    <source>
        <dbReference type="ARBA" id="ARBA00022553"/>
    </source>
</evidence>
<keyword evidence="3" id="KW-0597">Phosphoprotein</keyword>
<reference evidence="11" key="1">
    <citation type="submission" date="2019-11" db="EMBL/GenBank/DDBJ databases">
        <title>Draft Genome Sequence of Plant Growth-Promoting Rhizosphere-Associated Bacteria.</title>
        <authorList>
            <person name="Vasilyev I.Y."/>
            <person name="Radchenko V."/>
            <person name="Ilnitskaya E.V."/>
        </authorList>
    </citation>
    <scope>NUCLEOTIDE SEQUENCE</scope>
    <source>
        <strain evidence="11">VRA_517_n</strain>
    </source>
</reference>
<evidence type="ECO:0000256" key="8">
    <source>
        <dbReference type="ARBA" id="ARBA00023012"/>
    </source>
</evidence>
<keyword evidence="5" id="KW-0547">Nucleotide-binding</keyword>
<evidence type="ECO:0000256" key="6">
    <source>
        <dbReference type="ARBA" id="ARBA00022777"/>
    </source>
</evidence>
<comment type="catalytic activity">
    <reaction evidence="1">
        <text>ATP + protein L-histidine = ADP + protein N-phospho-L-histidine.</text>
        <dbReference type="EC" id="2.7.13.3"/>
    </reaction>
</comment>
<keyword evidence="6 11" id="KW-0418">Kinase</keyword>
<dbReference type="EC" id="2.7.13.3" evidence="2"/>
<organism evidence="11">
    <name type="scientific">Bacillus velezensis</name>
    <dbReference type="NCBI Taxonomy" id="492670"/>
    <lineage>
        <taxon>Bacteria</taxon>
        <taxon>Bacillati</taxon>
        <taxon>Bacillota</taxon>
        <taxon>Bacilli</taxon>
        <taxon>Bacillales</taxon>
        <taxon>Bacillaceae</taxon>
        <taxon>Bacillus</taxon>
        <taxon>Bacillus amyloliquefaciens group</taxon>
    </lineage>
</organism>
<keyword evidence="9" id="KW-0812">Transmembrane</keyword>
<keyword evidence="9" id="KW-1133">Transmembrane helix</keyword>
<evidence type="ECO:0000313" key="11">
    <source>
        <dbReference type="EMBL" id="MSE01060.1"/>
    </source>
</evidence>
<feature type="transmembrane region" description="Helical" evidence="9">
    <location>
        <begin position="96"/>
        <end position="114"/>
    </location>
</feature>
<dbReference type="GO" id="GO:0005524">
    <property type="term" value="F:ATP binding"/>
    <property type="evidence" value="ECO:0007669"/>
    <property type="project" value="UniProtKB-KW"/>
</dbReference>
<evidence type="ECO:0000256" key="2">
    <source>
        <dbReference type="ARBA" id="ARBA00012438"/>
    </source>
</evidence>
<dbReference type="AlphaFoldDB" id="A0A6A8LFQ6"/>
<proteinExistence type="predicted"/>
<evidence type="ECO:0000259" key="10">
    <source>
        <dbReference type="Pfam" id="PF07730"/>
    </source>
</evidence>
<evidence type="ECO:0000256" key="5">
    <source>
        <dbReference type="ARBA" id="ARBA00022741"/>
    </source>
</evidence>
<keyword evidence="7" id="KW-0067">ATP-binding</keyword>
<dbReference type="GO" id="GO:0000155">
    <property type="term" value="F:phosphorelay sensor kinase activity"/>
    <property type="evidence" value="ECO:0007669"/>
    <property type="project" value="InterPro"/>
</dbReference>
<accession>A0A6A8LFQ6</accession>
<dbReference type="InterPro" id="IPR011712">
    <property type="entry name" value="Sig_transdc_His_kin_sub3_dim/P"/>
</dbReference>
<dbReference type="Gene3D" id="3.30.565.10">
    <property type="entry name" value="Histidine kinase-like ATPase, C-terminal domain"/>
    <property type="match status" value="1"/>
</dbReference>
<comment type="caution">
    <text evidence="11">The sequence shown here is derived from an EMBL/GenBank/DDBJ whole genome shotgun (WGS) entry which is preliminary data.</text>
</comment>
<evidence type="ECO:0000256" key="9">
    <source>
        <dbReference type="SAM" id="Phobius"/>
    </source>
</evidence>
<keyword evidence="9" id="KW-0472">Membrane</keyword>
<sequence>MNGMDFWMLMSRLIAIFYTAFLFVSADRPYTPYAVLFLLLYLSLGIAVCMIRPPAWRRGITLMTLALTAWLSALGHPAFLFLLPPAIFAVLAEYPVHRYVFCLLVFLPFLFIPYGDLPTYIVITLFCLAIFVLAARSGNRLKKYEEQSDSMRSSIEKLTKQLHSSTEYIKQSEYTGKLEERNRLSQAIHDKIGHSMTGALIQMEAAKRMLGSHPDKAAELLQNAITISKEGIEDIRITLKNMKPPAEQMGIHRLRTFIDEFSAKNGMPVPFTHQGDLDRLTQMHWRVIQENVTEALTNAMKYADATQIFIDIHVLNKAVKAEVKDNGNGAVRFKKGLGMLGMEERAAVLHGTVIFDGTAGFSVTTLLPVE</sequence>
<feature type="transmembrane region" description="Helical" evidence="9">
    <location>
        <begin position="59"/>
        <end position="84"/>
    </location>
</feature>
<feature type="domain" description="Signal transduction histidine kinase subgroup 3 dimerisation and phosphoacceptor" evidence="10">
    <location>
        <begin position="180"/>
        <end position="246"/>
    </location>
</feature>
<gene>
    <name evidence="11" type="ORF">GKC39_03160</name>
</gene>
<dbReference type="PANTHER" id="PTHR24421">
    <property type="entry name" value="NITRATE/NITRITE SENSOR PROTEIN NARX-RELATED"/>
    <property type="match status" value="1"/>
</dbReference>